<feature type="transmembrane region" description="Helical" evidence="11">
    <location>
        <begin position="1625"/>
        <end position="1644"/>
    </location>
</feature>
<evidence type="ECO:0000256" key="1">
    <source>
        <dbReference type="ARBA" id="ARBA00004141"/>
    </source>
</evidence>
<reference evidence="14" key="1">
    <citation type="journal article" date="2023" name="Commun. Biol.">
        <title>Genome analysis of Parmales, the sister group of diatoms, reveals the evolutionary specialization of diatoms from phago-mixotrophs to photoautotrophs.</title>
        <authorList>
            <person name="Ban H."/>
            <person name="Sato S."/>
            <person name="Yoshikawa S."/>
            <person name="Yamada K."/>
            <person name="Nakamura Y."/>
            <person name="Ichinomiya M."/>
            <person name="Sato N."/>
            <person name="Blanc-Mathieu R."/>
            <person name="Endo H."/>
            <person name="Kuwata A."/>
            <person name="Ogata H."/>
        </authorList>
    </citation>
    <scope>NUCLEOTIDE SEQUENCE [LARGE SCALE GENOMIC DNA]</scope>
    <source>
        <strain evidence="14">NIES 3700</strain>
    </source>
</reference>
<dbReference type="Pfam" id="PF14288">
    <property type="entry name" value="FKS1_dom1"/>
    <property type="match status" value="1"/>
</dbReference>
<feature type="region of interest" description="Disordered" evidence="10">
    <location>
        <begin position="2121"/>
        <end position="2175"/>
    </location>
</feature>
<feature type="transmembrane region" description="Helical" evidence="11">
    <location>
        <begin position="479"/>
        <end position="499"/>
    </location>
</feature>
<feature type="transmembrane region" description="Helical" evidence="11">
    <location>
        <begin position="44"/>
        <end position="64"/>
    </location>
</feature>
<evidence type="ECO:0000256" key="4">
    <source>
        <dbReference type="ARBA" id="ARBA00022676"/>
    </source>
</evidence>
<dbReference type="PANTHER" id="PTHR12741">
    <property type="entry name" value="LYST-INTERACTING PROTEIN LIP5 DOPAMINE RESPONSIVE PROTEIN DRG-1"/>
    <property type="match status" value="1"/>
</dbReference>
<gene>
    <name evidence="13" type="ORF">TrLO_g9166</name>
</gene>
<keyword evidence="4" id="KW-0328">Glycosyltransferase</keyword>
<feature type="transmembrane region" description="Helical" evidence="11">
    <location>
        <begin position="519"/>
        <end position="539"/>
    </location>
</feature>
<evidence type="ECO:0000256" key="2">
    <source>
        <dbReference type="ARBA" id="ARBA00009040"/>
    </source>
</evidence>
<evidence type="ECO:0000256" key="9">
    <source>
        <dbReference type="ARBA" id="ARBA00047777"/>
    </source>
</evidence>
<name>A0A9W7EHJ0_9STRA</name>
<evidence type="ECO:0000256" key="11">
    <source>
        <dbReference type="SAM" id="Phobius"/>
    </source>
</evidence>
<accession>A0A9W7EHJ0</accession>
<sequence>MTSSTPPQRTLAGIALAFTVTPLTLFLCIPAFDTGLKISEIVPFVLATFAAVVSICVGVLTPSISSDLSISLSLSFFLSVLFALSPSTTFTVIVPTSLILTLLSARKFPVVRQLGIILVLSCGLLSLVDAYAVFHEHTTGIFLRSLSRTLTPTRMNPIPPPSHPIICWLIFYALTLLITVYNAGGFSSYFTVPKSTSAISPPPSKPSLPSRIPSHIGSTPGLASHNFFDPSDLPPKLAEYASVVYSACEDIGNFFGFQDSSVRNQAEHLLILLSNNRRYQANEANAASPVNILHNKTFENYKEWCASVGVKPSFWKAGLDSRAPPQMHAKVIDLVLYFCIWGEAANLRHMPECIAFLYHKMHTAYVNTPPHLQANRSLYPGHFLDLVVSPIWNIISKNAKSKSDHQNKKNYDDLNEFFWSSKCLSYDYRAHSHNSATNMEEGGEDSNLVDNEAPLPSVSFGLSTAPKTFLEKRSWFRGILALSRVIEFNVATFYLLAVIAFSKKLVWGWVYSLQVASGIFWVMNAMSLTWAILEVWAIFPNIELSGTAVTGHLLSLVTRFLILTYQSMYLMWTFGRQGKGMNFDADASFWWWQYVWLSAIVMVPYLLESLFQLWPYSSTLIYTSQNDYIQSLLNIVSPLSRLYVNKRVYETVDRSAKYFLYWGSLIACKLCFSYYFEVSAMVLPTLELTDDYVNYPNQSFYKMAFLVYIRWLPQFIVYTIDTSIWYALWQACAGTAVGFQENLGDVKDFDDIRRNFTKLPDSFCSKVVAANEDLGIGSSSNMLVDMENPTESTSLLSSSPKQSYGESKSGSGGSSGNQFRNTFKTATDRLLDVRIQKWVIFSEAWNEIIDHFRDEDIISNREMSYLKFSRFGTFERFTHPIYLPVFQTAGVVDAAVSTVETALREGEASVFELNDDNIFHQIVNDVTMQNSVSEVWELGSYLISELLGPVHKEDVDSIFSIIEDFTKNGELTNGIDVGRLRGLVNNLAGVVAVLEKGLGRRKVRKHTQTQNMNADFAPEPKKSNKPPVPAVKSPTSMRRVVSTNSLSLLQDHTTKPAVSMGGDLAYGGRNPIASDNKSLVRNNKTMRAQNKNVVILDALRDQCRDKLRNFAQGFKAMLKNTAAPGPTRDAADRLTFLLSMENGFIWNDNYASTQLDLASKNELFAVVLNKMHGLISAHPDDVEPKSKEAKRRLTFFVNSLFMDIPNSPNMQDMMSWNVMTPFYSEDVTYNKSDLMKTEKTLGVSVLLYLQTLYKADWQHFLERNKIKDETQIWSKKHVDEVRRWASLRAQTLSRTVSGMMLNEKALRLLARLEGHDSETIDDLMCEKFGYVVACQVYGNMKKNQDGKADDIENLMHRFPHMRVAYIDNVRINRQGESYFYSVLVKSDRAGGITEIYRVRLPGNPVIGEGKPENQNHAIIFTRGEYLQTIDMNQEAYFEEALKMRNLLEEFGGGVGGGVGGKGVEEGALPTTILGFREHIFTGSVSSLANYMALQETSFVTLGQRVLNKPLCSRLHYGHPDVFDKLFFMTRGGVSKSSKGINLSEDIFAGYNNVVRGGAVKFKEYVQVGKGRDVGGQQIYKFEAKLSQGNAEQSLSRDVYRVAQRLDFFRLFSMYFGGIGHYCGNVLTILTVYVVCYLMLGLALFDCEKIGDRKITPSGTLQMLLGGMGLMNTIPLFATLGVERGWWSSFHEICQVFITGGPLHFMFHIQTKAFYFAQTILVGGAKYRATGRGFVTQHSPFAENFRFFASSHIYLGMELSAALLLMGVYTGAGQYFGRTWSLWLACVSFLAAPFWFNPLTFEWQVVRNDYANWTGWMRGQGGGALKSWEVWWTEENSFYIGLGKASKLFFTCKAVLYLFIGWGILRSDLFESDPVVNKPWVPVRVVLVTFMATFLVAKIFSSTSKNLSYGFVRGINILFSVGLFACVVIVFSEDTNFIRYTISAYYFVGCFAQIGLLCFNSKYVKFIYRFHDFVVGHLMFLVLFLFAAMQFPNQVQTWLLYHNALSADVVVEDILKYSRKSQERSGGDADNKEELDQQVAELKKMLYRQEQMLQQMAAGGGLAAVPEMTRNESTDAIAALVSGDNQAEGIRVLREVERGGGGSGGGGGRVQSMSNLNIWSEIATGQPSPDPLGLGGGGGEVGVGVGGGGEGGAGGTGGGRRGGGFEFSQPDVMPPR</sequence>
<feature type="region of interest" description="Disordered" evidence="10">
    <location>
        <begin position="1002"/>
        <end position="1037"/>
    </location>
</feature>
<dbReference type="InterPro" id="IPR026899">
    <property type="entry name" value="FKS1-like_dom1"/>
</dbReference>
<feature type="transmembrane region" description="Helical" evidence="11">
    <location>
        <begin position="551"/>
        <end position="569"/>
    </location>
</feature>
<dbReference type="GO" id="GO:0005886">
    <property type="term" value="C:plasma membrane"/>
    <property type="evidence" value="ECO:0007669"/>
    <property type="project" value="TreeGrafter"/>
</dbReference>
<keyword evidence="5" id="KW-0808">Transferase</keyword>
<dbReference type="SMART" id="SM01205">
    <property type="entry name" value="FKS1_dom1"/>
    <property type="match status" value="1"/>
</dbReference>
<proteinExistence type="inferred from homology"/>
<organism evidence="13 14">
    <name type="scientific">Triparma laevis f. longispina</name>
    <dbReference type="NCBI Taxonomy" id="1714387"/>
    <lineage>
        <taxon>Eukaryota</taxon>
        <taxon>Sar</taxon>
        <taxon>Stramenopiles</taxon>
        <taxon>Ochrophyta</taxon>
        <taxon>Bolidophyceae</taxon>
        <taxon>Parmales</taxon>
        <taxon>Triparmaceae</taxon>
        <taxon>Triparma</taxon>
    </lineage>
</organism>
<dbReference type="Pfam" id="PF02364">
    <property type="entry name" value="Glucan_synthase"/>
    <property type="match status" value="1"/>
</dbReference>
<dbReference type="PANTHER" id="PTHR12741:SF48">
    <property type="entry name" value="1,3-BETA-GLUCAN SYNTHASE COMPONENT FKS1-RELATED"/>
    <property type="match status" value="1"/>
</dbReference>
<keyword evidence="6 11" id="KW-0812">Transmembrane</keyword>
<evidence type="ECO:0000256" key="7">
    <source>
        <dbReference type="ARBA" id="ARBA00022989"/>
    </source>
</evidence>
<dbReference type="EMBL" id="BRXW01000911">
    <property type="protein sequence ID" value="GMH78947.1"/>
    <property type="molecule type" value="Genomic_DNA"/>
</dbReference>
<feature type="transmembrane region" description="Helical" evidence="11">
    <location>
        <begin position="163"/>
        <end position="184"/>
    </location>
</feature>
<evidence type="ECO:0000256" key="5">
    <source>
        <dbReference type="ARBA" id="ARBA00022679"/>
    </source>
</evidence>
<dbReference type="GO" id="GO:0006075">
    <property type="term" value="P:(1-&gt;3)-beta-D-glucan biosynthetic process"/>
    <property type="evidence" value="ECO:0007669"/>
    <property type="project" value="InterPro"/>
</dbReference>
<feature type="transmembrane region" description="Helical" evidence="11">
    <location>
        <begin position="1936"/>
        <end position="1957"/>
    </location>
</feature>
<feature type="transmembrane region" description="Helical" evidence="11">
    <location>
        <begin position="1781"/>
        <end position="1800"/>
    </location>
</feature>
<feature type="transmembrane region" description="Helical" evidence="11">
    <location>
        <begin position="114"/>
        <end position="134"/>
    </location>
</feature>
<evidence type="ECO:0000313" key="13">
    <source>
        <dbReference type="EMBL" id="GMH78947.1"/>
    </source>
</evidence>
<protein>
    <recommendedName>
        <fullName evidence="3">1,3-beta-glucan synthase</fullName>
        <ecNumber evidence="3">2.4.1.34</ecNumber>
    </recommendedName>
</protein>
<keyword evidence="14" id="KW-1185">Reference proteome</keyword>
<keyword evidence="8 11" id="KW-0472">Membrane</keyword>
<dbReference type="GO" id="GO:0000148">
    <property type="term" value="C:1,3-beta-D-glucan synthase complex"/>
    <property type="evidence" value="ECO:0007669"/>
    <property type="project" value="InterPro"/>
</dbReference>
<feature type="transmembrane region" description="Helical" evidence="11">
    <location>
        <begin position="658"/>
        <end position="676"/>
    </location>
</feature>
<evidence type="ECO:0000256" key="3">
    <source>
        <dbReference type="ARBA" id="ARBA00012589"/>
    </source>
</evidence>
<evidence type="ECO:0000259" key="12">
    <source>
        <dbReference type="SMART" id="SM01205"/>
    </source>
</evidence>
<feature type="transmembrane region" description="Helical" evidence="11">
    <location>
        <begin position="1752"/>
        <end position="1775"/>
    </location>
</feature>
<keyword evidence="7 11" id="KW-1133">Transmembrane helix</keyword>
<feature type="transmembrane region" description="Helical" evidence="11">
    <location>
        <begin position="1847"/>
        <end position="1864"/>
    </location>
</feature>
<dbReference type="GO" id="GO:0003843">
    <property type="term" value="F:1,3-beta-D-glucan synthase activity"/>
    <property type="evidence" value="ECO:0007669"/>
    <property type="project" value="UniProtKB-EC"/>
</dbReference>
<comment type="similarity">
    <text evidence="2">Belongs to the glycosyltransferase 48 family.</text>
</comment>
<feature type="region of interest" description="Disordered" evidence="10">
    <location>
        <begin position="791"/>
        <end position="820"/>
    </location>
</feature>
<comment type="subcellular location">
    <subcellularLocation>
        <location evidence="1">Membrane</location>
        <topology evidence="1">Multi-pass membrane protein</topology>
    </subcellularLocation>
</comment>
<dbReference type="EC" id="2.4.1.34" evidence="3"/>
<feature type="compositionally biased region" description="Gly residues" evidence="10">
    <location>
        <begin position="2132"/>
        <end position="2164"/>
    </location>
</feature>
<feature type="domain" description="1,3-beta-glucan synthase component FKS1-like" evidence="12">
    <location>
        <begin position="328"/>
        <end position="432"/>
    </location>
</feature>
<feature type="compositionally biased region" description="Low complexity" evidence="10">
    <location>
        <begin position="791"/>
        <end position="809"/>
    </location>
</feature>
<evidence type="ECO:0000256" key="10">
    <source>
        <dbReference type="SAM" id="MobiDB-lite"/>
    </source>
</evidence>
<dbReference type="InterPro" id="IPR003440">
    <property type="entry name" value="Glyco_trans_48_dom"/>
</dbReference>
<feature type="transmembrane region" description="Helical" evidence="11">
    <location>
        <begin position="1911"/>
        <end position="1930"/>
    </location>
</feature>
<dbReference type="Proteomes" id="UP001165122">
    <property type="component" value="Unassembled WGS sequence"/>
</dbReference>
<feature type="transmembrane region" description="Helical" evidence="11">
    <location>
        <begin position="1879"/>
        <end position="1899"/>
    </location>
</feature>
<evidence type="ECO:0000256" key="6">
    <source>
        <dbReference type="ARBA" id="ARBA00022692"/>
    </source>
</evidence>
<dbReference type="OrthoDB" id="1880850at2759"/>
<evidence type="ECO:0000256" key="8">
    <source>
        <dbReference type="ARBA" id="ARBA00023136"/>
    </source>
</evidence>
<evidence type="ECO:0000313" key="14">
    <source>
        <dbReference type="Proteomes" id="UP001165122"/>
    </source>
</evidence>
<feature type="transmembrane region" description="Helical" evidence="11">
    <location>
        <begin position="12"/>
        <end position="32"/>
    </location>
</feature>
<comment type="caution">
    <text evidence="13">The sequence shown here is derived from an EMBL/GenBank/DDBJ whole genome shotgun (WGS) entry which is preliminary data.</text>
</comment>
<feature type="transmembrane region" description="Helical" evidence="11">
    <location>
        <begin position="76"/>
        <end position="102"/>
    </location>
</feature>
<feature type="transmembrane region" description="Helical" evidence="11">
    <location>
        <begin position="589"/>
        <end position="607"/>
    </location>
</feature>
<comment type="catalytic activity">
    <reaction evidence="9">
        <text>[(1-&gt;3)-beta-D-glucosyl](n) + UDP-alpha-D-glucose = [(1-&gt;3)-beta-D-glucosyl](n+1) + UDP + H(+)</text>
        <dbReference type="Rhea" id="RHEA:21476"/>
        <dbReference type="Rhea" id="RHEA-COMP:11146"/>
        <dbReference type="Rhea" id="RHEA-COMP:14303"/>
        <dbReference type="ChEBI" id="CHEBI:15378"/>
        <dbReference type="ChEBI" id="CHEBI:37671"/>
        <dbReference type="ChEBI" id="CHEBI:58223"/>
        <dbReference type="ChEBI" id="CHEBI:58885"/>
        <dbReference type="EC" id="2.4.1.34"/>
    </reaction>
</comment>
<feature type="transmembrane region" description="Helical" evidence="11">
    <location>
        <begin position="1969"/>
        <end position="1988"/>
    </location>
</feature>